<reference evidence="1" key="1">
    <citation type="journal article" date="2015" name="Nature">
        <title>Complex archaea that bridge the gap between prokaryotes and eukaryotes.</title>
        <authorList>
            <person name="Spang A."/>
            <person name="Saw J.H."/>
            <person name="Jorgensen S.L."/>
            <person name="Zaremba-Niedzwiedzka K."/>
            <person name="Martijn J."/>
            <person name="Lind A.E."/>
            <person name="van Eijk R."/>
            <person name="Schleper C."/>
            <person name="Guy L."/>
            <person name="Ettema T.J."/>
        </authorList>
    </citation>
    <scope>NUCLEOTIDE SEQUENCE</scope>
</reference>
<dbReference type="EMBL" id="LAZR01029417">
    <property type="protein sequence ID" value="KKL59640.1"/>
    <property type="molecule type" value="Genomic_DNA"/>
</dbReference>
<proteinExistence type="predicted"/>
<gene>
    <name evidence="1" type="ORF">LCGC14_2213320</name>
</gene>
<comment type="caution">
    <text evidence="1">The sequence shown here is derived from an EMBL/GenBank/DDBJ whole genome shotgun (WGS) entry which is preliminary data.</text>
</comment>
<evidence type="ECO:0000313" key="1">
    <source>
        <dbReference type="EMBL" id="KKL59640.1"/>
    </source>
</evidence>
<dbReference type="AlphaFoldDB" id="A0A0F9FQP4"/>
<accession>A0A0F9FQP4</accession>
<organism evidence="1">
    <name type="scientific">marine sediment metagenome</name>
    <dbReference type="NCBI Taxonomy" id="412755"/>
    <lineage>
        <taxon>unclassified sequences</taxon>
        <taxon>metagenomes</taxon>
        <taxon>ecological metagenomes</taxon>
    </lineage>
</organism>
<name>A0A0F9FQP4_9ZZZZ</name>
<sequence length="59" mass="6461">MLFGLIKDPYIAVLEAQNEQMRKELTEIHRKEFIKAILPPSPSGLLGALGSGNVPSMPL</sequence>
<protein>
    <submittedName>
        <fullName evidence="1">Uncharacterized protein</fullName>
    </submittedName>
</protein>
<feature type="non-terminal residue" evidence="1">
    <location>
        <position position="59"/>
    </location>
</feature>